<feature type="region of interest" description="Disordered" evidence="6">
    <location>
        <begin position="102"/>
        <end position="121"/>
    </location>
</feature>
<dbReference type="InterPro" id="IPR011993">
    <property type="entry name" value="PH-like_dom_sf"/>
</dbReference>
<feature type="compositionally biased region" description="Polar residues" evidence="6">
    <location>
        <begin position="327"/>
        <end position="350"/>
    </location>
</feature>
<feature type="region of interest" description="Disordered" evidence="6">
    <location>
        <begin position="214"/>
        <end position="278"/>
    </location>
</feature>
<keyword evidence="5 7" id="KW-0472">Membrane</keyword>
<feature type="compositionally biased region" description="Basic and acidic residues" evidence="6">
    <location>
        <begin position="1055"/>
        <end position="1075"/>
    </location>
</feature>
<dbReference type="PANTHER" id="PTHR23319:SF4">
    <property type="entry name" value="GRAM DOMAIN CONTAINING 1B, ISOFORM E"/>
    <property type="match status" value="1"/>
</dbReference>
<feature type="compositionally biased region" description="Pro residues" evidence="6">
    <location>
        <begin position="1085"/>
        <end position="1095"/>
    </location>
</feature>
<feature type="region of interest" description="Disordered" evidence="6">
    <location>
        <begin position="660"/>
        <end position="746"/>
    </location>
</feature>
<feature type="compositionally biased region" description="Basic residues" evidence="6">
    <location>
        <begin position="978"/>
        <end position="990"/>
    </location>
</feature>
<feature type="region of interest" description="Disordered" evidence="6">
    <location>
        <begin position="170"/>
        <end position="198"/>
    </location>
</feature>
<feature type="domain" description="VASt" evidence="8">
    <location>
        <begin position="449"/>
        <end position="638"/>
    </location>
</feature>
<feature type="region of interest" description="Disordered" evidence="6">
    <location>
        <begin position="944"/>
        <end position="995"/>
    </location>
</feature>
<dbReference type="Proteomes" id="UP000738359">
    <property type="component" value="Unassembled WGS sequence"/>
</dbReference>
<dbReference type="AlphaFoldDB" id="A0A9P6IWC3"/>
<dbReference type="OrthoDB" id="2162691at2759"/>
<dbReference type="Pfam" id="PF02893">
    <property type="entry name" value="GRAM"/>
    <property type="match status" value="1"/>
</dbReference>
<dbReference type="GO" id="GO:0032934">
    <property type="term" value="F:sterol binding"/>
    <property type="evidence" value="ECO:0007669"/>
    <property type="project" value="TreeGrafter"/>
</dbReference>
<dbReference type="PROSITE" id="PS51778">
    <property type="entry name" value="VAST"/>
    <property type="match status" value="1"/>
</dbReference>
<evidence type="ECO:0000313" key="9">
    <source>
        <dbReference type="EMBL" id="KAF9950312.1"/>
    </source>
</evidence>
<organism evidence="9 10">
    <name type="scientific">Mortierella alpina</name>
    <name type="common">Oleaginous fungus</name>
    <name type="synonym">Mortierella renispora</name>
    <dbReference type="NCBI Taxonomy" id="64518"/>
    <lineage>
        <taxon>Eukaryota</taxon>
        <taxon>Fungi</taxon>
        <taxon>Fungi incertae sedis</taxon>
        <taxon>Mucoromycota</taxon>
        <taxon>Mortierellomycotina</taxon>
        <taxon>Mortierellomycetes</taxon>
        <taxon>Mortierellales</taxon>
        <taxon>Mortierellaceae</taxon>
        <taxon>Mortierella</taxon>
    </lineage>
</organism>
<comment type="caution">
    <text evidence="9">The sequence shown here is derived from an EMBL/GenBank/DDBJ whole genome shotgun (WGS) entry which is preliminary data.</text>
</comment>
<feature type="compositionally biased region" description="Basic and acidic residues" evidence="6">
    <location>
        <begin position="243"/>
        <end position="265"/>
    </location>
</feature>
<comment type="similarity">
    <text evidence="2">Belongs to the YSP2 family.</text>
</comment>
<dbReference type="EMBL" id="JAAAHY010001318">
    <property type="protein sequence ID" value="KAF9950312.1"/>
    <property type="molecule type" value="Genomic_DNA"/>
</dbReference>
<evidence type="ECO:0000256" key="4">
    <source>
        <dbReference type="ARBA" id="ARBA00022989"/>
    </source>
</evidence>
<reference evidence="9" key="1">
    <citation type="journal article" date="2020" name="Fungal Divers.">
        <title>Resolving the Mortierellaceae phylogeny through synthesis of multi-gene phylogenetics and phylogenomics.</title>
        <authorList>
            <person name="Vandepol N."/>
            <person name="Liber J."/>
            <person name="Desiro A."/>
            <person name="Na H."/>
            <person name="Kennedy M."/>
            <person name="Barry K."/>
            <person name="Grigoriev I.V."/>
            <person name="Miller A.N."/>
            <person name="O'Donnell K."/>
            <person name="Stajich J.E."/>
            <person name="Bonito G."/>
        </authorList>
    </citation>
    <scope>NUCLEOTIDE SEQUENCE</scope>
    <source>
        <strain evidence="9">CK1249</strain>
    </source>
</reference>
<feature type="compositionally biased region" description="Low complexity" evidence="6">
    <location>
        <begin position="959"/>
        <end position="975"/>
    </location>
</feature>
<accession>A0A9P6IWC3</accession>
<feature type="region of interest" description="Disordered" evidence="6">
    <location>
        <begin position="763"/>
        <end position="786"/>
    </location>
</feature>
<feature type="compositionally biased region" description="Low complexity" evidence="6">
    <location>
        <begin position="351"/>
        <end position="377"/>
    </location>
</feature>
<keyword evidence="10" id="KW-1185">Reference proteome</keyword>
<dbReference type="GO" id="GO:0140268">
    <property type="term" value="C:endoplasmic reticulum-plasma membrane contact site"/>
    <property type="evidence" value="ECO:0007669"/>
    <property type="project" value="TreeGrafter"/>
</dbReference>
<dbReference type="GO" id="GO:0005886">
    <property type="term" value="C:plasma membrane"/>
    <property type="evidence" value="ECO:0007669"/>
    <property type="project" value="TreeGrafter"/>
</dbReference>
<evidence type="ECO:0000259" key="8">
    <source>
        <dbReference type="PROSITE" id="PS51778"/>
    </source>
</evidence>
<feature type="compositionally biased region" description="Basic and acidic residues" evidence="6">
    <location>
        <begin position="214"/>
        <end position="224"/>
    </location>
</feature>
<dbReference type="SMART" id="SM00568">
    <property type="entry name" value="GRAM"/>
    <property type="match status" value="1"/>
</dbReference>
<evidence type="ECO:0000256" key="6">
    <source>
        <dbReference type="SAM" id="MobiDB-lite"/>
    </source>
</evidence>
<dbReference type="Gene3D" id="2.30.29.30">
    <property type="entry name" value="Pleckstrin-homology domain (PH domain)/Phosphotyrosine-binding domain (PTB)"/>
    <property type="match status" value="1"/>
</dbReference>
<feature type="compositionally biased region" description="Polar residues" evidence="6">
    <location>
        <begin position="225"/>
        <end position="241"/>
    </location>
</feature>
<dbReference type="GO" id="GO:0032366">
    <property type="term" value="P:intracellular sterol transport"/>
    <property type="evidence" value="ECO:0007669"/>
    <property type="project" value="TreeGrafter"/>
</dbReference>
<feature type="compositionally biased region" description="Acidic residues" evidence="6">
    <location>
        <begin position="110"/>
        <end position="119"/>
    </location>
</feature>
<feature type="region of interest" description="Disordered" evidence="6">
    <location>
        <begin position="1148"/>
        <end position="1167"/>
    </location>
</feature>
<dbReference type="InterPro" id="IPR004182">
    <property type="entry name" value="GRAM"/>
</dbReference>
<evidence type="ECO:0000256" key="1">
    <source>
        <dbReference type="ARBA" id="ARBA00004167"/>
    </source>
</evidence>
<name>A0A9P6IWC3_MORAP</name>
<evidence type="ECO:0000256" key="2">
    <source>
        <dbReference type="ARBA" id="ARBA00006582"/>
    </source>
</evidence>
<feature type="compositionally biased region" description="Basic and acidic residues" evidence="6">
    <location>
        <begin position="393"/>
        <end position="419"/>
    </location>
</feature>
<comment type="subcellular location">
    <subcellularLocation>
        <location evidence="1">Membrane</location>
        <topology evidence="1">Single-pass membrane protein</topology>
    </subcellularLocation>
</comment>
<feature type="compositionally biased region" description="Low complexity" evidence="6">
    <location>
        <begin position="661"/>
        <end position="685"/>
    </location>
</feature>
<dbReference type="GO" id="GO:0005789">
    <property type="term" value="C:endoplasmic reticulum membrane"/>
    <property type="evidence" value="ECO:0007669"/>
    <property type="project" value="TreeGrafter"/>
</dbReference>
<feature type="region of interest" description="Disordered" evidence="6">
    <location>
        <begin position="320"/>
        <end position="434"/>
    </location>
</feature>
<evidence type="ECO:0000256" key="5">
    <source>
        <dbReference type="ARBA" id="ARBA00023136"/>
    </source>
</evidence>
<protein>
    <recommendedName>
        <fullName evidence="8">VASt domain-containing protein</fullName>
    </recommendedName>
</protein>
<evidence type="ECO:0000313" key="10">
    <source>
        <dbReference type="Proteomes" id="UP000738359"/>
    </source>
</evidence>
<dbReference type="PANTHER" id="PTHR23319">
    <property type="entry name" value="GRAM DOMAIN CONTAINING 1B, ISOFORM E"/>
    <property type="match status" value="1"/>
</dbReference>
<proteinExistence type="inferred from homology"/>
<sequence length="1167" mass="126203">MSPSDTLNTITSSDSSATMDSNTVVACPGHFNDFACALEREILWQGTLYITATHVCFYGKHFRTTVRVMVDYRDLVSMEREKKMGVFPSSIRLRVKNSEGEGKVGMAVPGEEEEEEDLPTEATTISTKDYVLTSLMSREQAFAEIERNWAVHRQVVKNLSESGLRMRNDHTCGNGSDIQETAALDQNRNEARERRKAPRTYSVICDEALSSTENVDRPGLRERMSSSGLRTSASMVMNPTEPSDGRDSIDISSGKDDVSPSESRRGSIASVTSSEKQETATKLMGFLQRHHSQLRKGIKSNASECGADVTLEQQEVIASTGPEGTHPHTTVPGTAQTSGSSDSIRTSIHRSSTPPILISPSLTTTKVSHSSSTVQSVAQAGNIQGMTKHMHKESRETLSNKIRDCDKRSDSGDSSDGNHSDPNTDNVEPPMTPAIILPNGPVACGCERHYKNTIITAIVPIPVELCFEILFSGKGAGKDDKLGCDTHRIKDLSTEIKIMPWQHDELKAPTVASPGMADWENKSRHLEYSVSFKVPMLAKTSTACFEVQQVTRYSPFVILVHSESRTPNVPYGEHFSTVNQICMTWEAPGKTKIQCFTEVKFKKSIMWSGKVESGSLEGSGGFYKEIVRQLQEVVEKQREQLIQSSICMAPIASTHVTQTKTLSPAATSSQSSSPSAPTAMSLAAPNIVKEKTTSPTTGISSGGIVGSHCNPVTKNGMNGATLPGAVDEHARSASGSSTADVSEMSRAQSLLSQQILRNTNNTIAQGKGAARPSLDCARPSTETASAPTVKDHLIPTLPTEKKSTISAIMQSLTPPGFPAVTGAVHSWTTDDTLAADGQAKQDALSPAKTLAPVVTPVPWTDIVRKGLTILSKSTLYSTTATSTSVTSGQSTATNDSNSTAVTSTSTSTSVLLVSDGVSSSLRTVDQTGGGARVKFAAQSTLKSSMRSHSGGNGFAVSTSPSGHDASSHTSSSSPSKGHYQKHSKAQTGRRGHQERQGRLFSRTVFSFVVLGLVVTALNIWYLFSIVSSMVDVVQVRLDVPQHSHHYHHYHHHREARPVQQEDHPANSIPEDRESSHQLQSHLSPSPHPPSPPPPSVSMFSALPLPYAIADGSNESTEDPSLYHMRSETKILRGEITELLNLLEQARKELQEQQQRQQQQQQQGDPSS</sequence>
<feature type="transmembrane region" description="Helical" evidence="7">
    <location>
        <begin position="999"/>
        <end position="1023"/>
    </location>
</feature>
<keyword evidence="3 7" id="KW-0812">Transmembrane</keyword>
<dbReference type="InterPro" id="IPR031968">
    <property type="entry name" value="VASt"/>
</dbReference>
<gene>
    <name evidence="9" type="ORF">BGZ70_001430</name>
</gene>
<dbReference type="GO" id="GO:0120015">
    <property type="term" value="F:sterol transfer activity"/>
    <property type="evidence" value="ECO:0007669"/>
    <property type="project" value="TreeGrafter"/>
</dbReference>
<evidence type="ECO:0000256" key="7">
    <source>
        <dbReference type="SAM" id="Phobius"/>
    </source>
</evidence>
<feature type="compositionally biased region" description="Polar residues" evidence="6">
    <location>
        <begin position="733"/>
        <end position="746"/>
    </location>
</feature>
<dbReference type="Pfam" id="PF16016">
    <property type="entry name" value="VASt"/>
    <property type="match status" value="1"/>
</dbReference>
<feature type="compositionally biased region" description="Low complexity" evidence="6">
    <location>
        <begin position="1151"/>
        <end position="1167"/>
    </location>
</feature>
<dbReference type="InterPro" id="IPR051482">
    <property type="entry name" value="Cholesterol_transport"/>
</dbReference>
<feature type="region of interest" description="Disordered" evidence="6">
    <location>
        <begin position="880"/>
        <end position="905"/>
    </location>
</feature>
<feature type="compositionally biased region" description="Basic residues" evidence="6">
    <location>
        <begin position="1044"/>
        <end position="1054"/>
    </location>
</feature>
<keyword evidence="4 7" id="KW-1133">Transmembrane helix</keyword>
<feature type="region of interest" description="Disordered" evidence="6">
    <location>
        <begin position="1044"/>
        <end position="1098"/>
    </location>
</feature>
<evidence type="ECO:0000256" key="3">
    <source>
        <dbReference type="ARBA" id="ARBA00022692"/>
    </source>
</evidence>